<comment type="similarity">
    <text evidence="2">Belongs to the MAP65/ASE1 family.</text>
</comment>
<dbReference type="PANTHER" id="PTHR19321">
    <property type="entry name" value="PROTEIN REGULATOR OF CYTOKINESIS 1 PRC1-RELATED"/>
    <property type="match status" value="1"/>
</dbReference>
<dbReference type="Gene3D" id="1.20.58.1520">
    <property type="match status" value="1"/>
</dbReference>
<keyword evidence="5" id="KW-0175">Coiled coil</keyword>
<feature type="region of interest" description="Disordered" evidence="6">
    <location>
        <begin position="518"/>
        <end position="566"/>
    </location>
</feature>
<dbReference type="AlphaFoldDB" id="A0AAN7LGM2"/>
<proteinExistence type="inferred from homology"/>
<dbReference type="GO" id="GO:0005874">
    <property type="term" value="C:microtubule"/>
    <property type="evidence" value="ECO:0007669"/>
    <property type="project" value="UniProtKB-KW"/>
</dbReference>
<comment type="caution">
    <text evidence="7">The sequence shown here is derived from an EMBL/GenBank/DDBJ whole genome shotgun (WGS) entry which is preliminary data.</text>
</comment>
<protein>
    <recommendedName>
        <fullName evidence="9">65-kDa microtubule-associated protein 5</fullName>
    </recommendedName>
</protein>
<evidence type="ECO:0000256" key="2">
    <source>
        <dbReference type="ARBA" id="ARBA00006187"/>
    </source>
</evidence>
<keyword evidence="4" id="KW-0963">Cytoplasm</keyword>
<comment type="subcellular location">
    <subcellularLocation>
        <location evidence="1">Cytoplasm</location>
        <location evidence="1">Cytoskeleton</location>
    </subcellularLocation>
</comment>
<evidence type="ECO:0000256" key="5">
    <source>
        <dbReference type="SAM" id="Coils"/>
    </source>
</evidence>
<accession>A0AAN7LGM2</accession>
<feature type="coiled-coil region" evidence="5">
    <location>
        <begin position="57"/>
        <end position="92"/>
    </location>
</feature>
<evidence type="ECO:0008006" key="9">
    <source>
        <dbReference type="Google" id="ProtNLM"/>
    </source>
</evidence>
<gene>
    <name evidence="7" type="ORF">SAY86_002986</name>
</gene>
<dbReference type="PANTHER" id="PTHR19321:SF4">
    <property type="entry name" value="65-KDA MICROTUBULE-ASSOCIATED PROTEIN 5"/>
    <property type="match status" value="1"/>
</dbReference>
<evidence type="ECO:0000256" key="1">
    <source>
        <dbReference type="ARBA" id="ARBA00004245"/>
    </source>
</evidence>
<reference evidence="7 8" key="1">
    <citation type="journal article" date="2023" name="Hortic Res">
        <title>Pangenome of water caltrop reveals structural variations and asymmetric subgenome divergence after allopolyploidization.</title>
        <authorList>
            <person name="Zhang X."/>
            <person name="Chen Y."/>
            <person name="Wang L."/>
            <person name="Yuan Y."/>
            <person name="Fang M."/>
            <person name="Shi L."/>
            <person name="Lu R."/>
            <person name="Comes H.P."/>
            <person name="Ma Y."/>
            <person name="Chen Y."/>
            <person name="Huang G."/>
            <person name="Zhou Y."/>
            <person name="Zheng Z."/>
            <person name="Qiu Y."/>
        </authorList>
    </citation>
    <scope>NUCLEOTIDE SEQUENCE [LARGE SCALE GENOMIC DNA]</scope>
    <source>
        <strain evidence="7">F231</strain>
    </source>
</reference>
<dbReference type="GO" id="GO:0000226">
    <property type="term" value="P:microtubule cytoskeleton organization"/>
    <property type="evidence" value="ECO:0007669"/>
    <property type="project" value="InterPro"/>
</dbReference>
<keyword evidence="8" id="KW-1185">Reference proteome</keyword>
<dbReference type="EMBL" id="JAXQNO010000013">
    <property type="protein sequence ID" value="KAK4786297.1"/>
    <property type="molecule type" value="Genomic_DNA"/>
</dbReference>
<evidence type="ECO:0000256" key="6">
    <source>
        <dbReference type="SAM" id="MobiDB-lite"/>
    </source>
</evidence>
<evidence type="ECO:0000256" key="3">
    <source>
        <dbReference type="ARBA" id="ARBA00022701"/>
    </source>
</evidence>
<evidence type="ECO:0000313" key="7">
    <source>
        <dbReference type="EMBL" id="KAK4786297.1"/>
    </source>
</evidence>
<evidence type="ECO:0000313" key="8">
    <source>
        <dbReference type="Proteomes" id="UP001346149"/>
    </source>
</evidence>
<dbReference type="GO" id="GO:0005737">
    <property type="term" value="C:cytoplasm"/>
    <property type="evidence" value="ECO:0007669"/>
    <property type="project" value="TreeGrafter"/>
</dbReference>
<feature type="coiled-coil region" evidence="5">
    <location>
        <begin position="248"/>
        <end position="275"/>
    </location>
</feature>
<organism evidence="7 8">
    <name type="scientific">Trapa natans</name>
    <name type="common">Water chestnut</name>
    <dbReference type="NCBI Taxonomy" id="22666"/>
    <lineage>
        <taxon>Eukaryota</taxon>
        <taxon>Viridiplantae</taxon>
        <taxon>Streptophyta</taxon>
        <taxon>Embryophyta</taxon>
        <taxon>Tracheophyta</taxon>
        <taxon>Spermatophyta</taxon>
        <taxon>Magnoliopsida</taxon>
        <taxon>eudicotyledons</taxon>
        <taxon>Gunneridae</taxon>
        <taxon>Pentapetalae</taxon>
        <taxon>rosids</taxon>
        <taxon>malvids</taxon>
        <taxon>Myrtales</taxon>
        <taxon>Lythraceae</taxon>
        <taxon>Trapa</taxon>
    </lineage>
</organism>
<dbReference type="GO" id="GO:0005819">
    <property type="term" value="C:spindle"/>
    <property type="evidence" value="ECO:0007669"/>
    <property type="project" value="TreeGrafter"/>
</dbReference>
<dbReference type="InterPro" id="IPR007145">
    <property type="entry name" value="MAP65_Ase1_PRC1"/>
</dbReference>
<dbReference type="GO" id="GO:0008017">
    <property type="term" value="F:microtubule binding"/>
    <property type="evidence" value="ECO:0007669"/>
    <property type="project" value="InterPro"/>
</dbReference>
<name>A0AAN7LGM2_TRANT</name>
<keyword evidence="4" id="KW-0206">Cytoskeleton</keyword>
<sequence length="586" mass="66686">MVGRDLGADIGALNLPDMAAVLPSFSPSHTTCSTLLHELQIIWDEIGESDSQRDKMLQQLEQECLDIYRRKVEETRKHKADLHQLLAESEAEIVNLISTLGERSSFAWAGASTVKGTLKEQLLVVSPILEDLRSKKEERMKEFGEIQTQIAQIYAEIAGNNEPLINSIDPQVDRHDLTWTKLKELKSYIQELQSEKFIRLQKVNGHIHTIHQFSVVLSFDFYEAINEIHPSLTGQVTDHSKSISNDTLASLTSMINSLKQEKEERLNKIQKFARELVELWDLLDTPAEEKKKFDHVVGLISSSVDEVSMPGSLAMEMIEQVEIEVERLYIVKASKMKELIMKRQKELEEIYKGMHMDVDSDSASKTLISLIDSGTVVLSDLLANMDDQISKAKEQASSRRDILDKVEKWQHASVEERWLDDYEKDENRYSAGRGAHKNLKRAEKARILASKIPSMLDSLKLKTKSWESEKGIPFLYNKVPLLHILEEYTIQRHEREEEKRKSREQKRLQEQLATEQAIYGSRPSAKKPLGLSMNANNLPSTPGRRGATPGRYGLSSGKERRQTGGRANALIPINYVALPKDENNTH</sequence>
<dbReference type="Proteomes" id="UP001346149">
    <property type="component" value="Unassembled WGS sequence"/>
</dbReference>
<dbReference type="Pfam" id="PF03999">
    <property type="entry name" value="MAP65_ASE1"/>
    <property type="match status" value="1"/>
</dbReference>
<keyword evidence="3" id="KW-0493">Microtubule</keyword>
<evidence type="ECO:0000256" key="4">
    <source>
        <dbReference type="ARBA" id="ARBA00023212"/>
    </source>
</evidence>